<dbReference type="AlphaFoldDB" id="A0A951PNN5"/>
<sequence length="113" mass="13208">MLNEISNMPEYQWKLTIVERNLLLSNWIKLIPEAQEQMLWEADDLMRDLSLLDRQRLLTSLEMLQDHIEEDWQQRIQRILSRELNGDIRKALESSIQNTAISGGSSLLVESAS</sequence>
<dbReference type="Proteomes" id="UP000753908">
    <property type="component" value="Unassembled WGS sequence"/>
</dbReference>
<comment type="caution">
    <text evidence="1">The sequence shown here is derived from an EMBL/GenBank/DDBJ whole genome shotgun (WGS) entry which is preliminary data.</text>
</comment>
<evidence type="ECO:0000313" key="1">
    <source>
        <dbReference type="EMBL" id="MBW4546738.1"/>
    </source>
</evidence>
<proteinExistence type="predicted"/>
<organism evidence="1 2">
    <name type="scientific">Symplocastrum torsivum CPER-KK1</name>
    <dbReference type="NCBI Taxonomy" id="450513"/>
    <lineage>
        <taxon>Bacteria</taxon>
        <taxon>Bacillati</taxon>
        <taxon>Cyanobacteriota</taxon>
        <taxon>Cyanophyceae</taxon>
        <taxon>Oscillatoriophycideae</taxon>
        <taxon>Oscillatoriales</taxon>
        <taxon>Microcoleaceae</taxon>
        <taxon>Symplocastrum</taxon>
    </lineage>
</organism>
<evidence type="ECO:0000313" key="2">
    <source>
        <dbReference type="Proteomes" id="UP000753908"/>
    </source>
</evidence>
<gene>
    <name evidence="1" type="ORF">KME25_20180</name>
</gene>
<accession>A0A951PNN5</accession>
<protein>
    <submittedName>
        <fullName evidence="1">Uncharacterized protein</fullName>
    </submittedName>
</protein>
<reference evidence="1" key="1">
    <citation type="submission" date="2021-05" db="EMBL/GenBank/DDBJ databases">
        <authorList>
            <person name="Pietrasiak N."/>
            <person name="Ward R."/>
            <person name="Stajich J.E."/>
            <person name="Kurbessoian T."/>
        </authorList>
    </citation>
    <scope>NUCLEOTIDE SEQUENCE</scope>
    <source>
        <strain evidence="1">CPER-KK1</strain>
    </source>
</reference>
<name>A0A951PNN5_9CYAN</name>
<reference evidence="1" key="2">
    <citation type="journal article" date="2022" name="Microbiol. Resour. Announc.">
        <title>Metagenome Sequencing to Explore Phylogenomics of Terrestrial Cyanobacteria.</title>
        <authorList>
            <person name="Ward R.D."/>
            <person name="Stajich J.E."/>
            <person name="Johansen J.R."/>
            <person name="Huntemann M."/>
            <person name="Clum A."/>
            <person name="Foster B."/>
            <person name="Foster B."/>
            <person name="Roux S."/>
            <person name="Palaniappan K."/>
            <person name="Varghese N."/>
            <person name="Mukherjee S."/>
            <person name="Reddy T.B.K."/>
            <person name="Daum C."/>
            <person name="Copeland A."/>
            <person name="Chen I.A."/>
            <person name="Ivanova N.N."/>
            <person name="Kyrpides N.C."/>
            <person name="Shapiro N."/>
            <person name="Eloe-Fadrosh E.A."/>
            <person name="Pietrasiak N."/>
        </authorList>
    </citation>
    <scope>NUCLEOTIDE SEQUENCE</scope>
    <source>
        <strain evidence="1">CPER-KK1</strain>
    </source>
</reference>
<dbReference type="EMBL" id="JAHHIF010000029">
    <property type="protein sequence ID" value="MBW4546738.1"/>
    <property type="molecule type" value="Genomic_DNA"/>
</dbReference>